<dbReference type="InterPro" id="IPR013483">
    <property type="entry name" value="MoaA"/>
</dbReference>
<evidence type="ECO:0000313" key="14">
    <source>
        <dbReference type="EMBL" id="MFK4754635.1"/>
    </source>
</evidence>
<keyword evidence="10 12" id="KW-0456">Lyase</keyword>
<dbReference type="InterPro" id="IPR000385">
    <property type="entry name" value="MoaA_NifB_PqqE_Fe-S-bd_CS"/>
</dbReference>
<dbReference type="InterPro" id="IPR013785">
    <property type="entry name" value="Aldolase_TIM"/>
</dbReference>
<dbReference type="SFLD" id="SFLDS00029">
    <property type="entry name" value="Radical_SAM"/>
    <property type="match status" value="1"/>
</dbReference>
<name>A0ABW8NNS0_9GAMM</name>
<dbReference type="InterPro" id="IPR040064">
    <property type="entry name" value="MoaA-like"/>
</dbReference>
<feature type="binding site" evidence="12">
    <location>
        <position position="160"/>
    </location>
    <ligand>
        <name>GTP</name>
        <dbReference type="ChEBI" id="CHEBI:37565"/>
    </ligand>
</feature>
<feature type="binding site" evidence="12">
    <location>
        <position position="27"/>
    </location>
    <ligand>
        <name>[4Fe-4S] cluster</name>
        <dbReference type="ChEBI" id="CHEBI:49883"/>
        <label>1</label>
        <note>4Fe-4S-S-AdoMet</note>
    </ligand>
</feature>
<feature type="binding site" evidence="12">
    <location>
        <position position="73"/>
    </location>
    <ligand>
        <name>S-adenosyl-L-methionine</name>
        <dbReference type="ChEBI" id="CHEBI:59789"/>
    </ligand>
</feature>
<comment type="subunit">
    <text evidence="12">Monomer and homodimer.</text>
</comment>
<feature type="binding site" evidence="12">
    <location>
        <begin position="262"/>
        <end position="264"/>
    </location>
    <ligand>
        <name>GTP</name>
        <dbReference type="ChEBI" id="CHEBI:37565"/>
    </ligand>
</feature>
<dbReference type="Pfam" id="PF04055">
    <property type="entry name" value="Radical_SAM"/>
    <property type="match status" value="1"/>
</dbReference>
<evidence type="ECO:0000256" key="3">
    <source>
        <dbReference type="ARBA" id="ARBA00022691"/>
    </source>
</evidence>
<comment type="catalytic activity">
    <reaction evidence="11 12">
        <text>GTP + AH2 + S-adenosyl-L-methionine = (8S)-3',8-cyclo-7,8-dihydroguanosine 5'-triphosphate + 5'-deoxyadenosine + L-methionine + A + H(+)</text>
        <dbReference type="Rhea" id="RHEA:49576"/>
        <dbReference type="ChEBI" id="CHEBI:13193"/>
        <dbReference type="ChEBI" id="CHEBI:15378"/>
        <dbReference type="ChEBI" id="CHEBI:17319"/>
        <dbReference type="ChEBI" id="CHEBI:17499"/>
        <dbReference type="ChEBI" id="CHEBI:37565"/>
        <dbReference type="ChEBI" id="CHEBI:57844"/>
        <dbReference type="ChEBI" id="CHEBI:59789"/>
        <dbReference type="ChEBI" id="CHEBI:131766"/>
        <dbReference type="EC" id="4.1.99.22"/>
    </reaction>
</comment>
<feature type="binding site" evidence="12">
    <location>
        <position position="260"/>
    </location>
    <ligand>
        <name>[4Fe-4S] cluster</name>
        <dbReference type="ChEBI" id="CHEBI:49883"/>
        <label>2</label>
        <note>4Fe-4S-substrate</note>
    </ligand>
</feature>
<dbReference type="HAMAP" id="MF_01225_B">
    <property type="entry name" value="MoaA_B"/>
    <property type="match status" value="1"/>
</dbReference>
<organism evidence="14 15">
    <name type="scientific">Oceanobacter antarcticus</name>
    <dbReference type="NCBI Taxonomy" id="3133425"/>
    <lineage>
        <taxon>Bacteria</taxon>
        <taxon>Pseudomonadati</taxon>
        <taxon>Pseudomonadota</taxon>
        <taxon>Gammaproteobacteria</taxon>
        <taxon>Oceanospirillales</taxon>
        <taxon>Oceanospirillaceae</taxon>
        <taxon>Oceanobacter</taxon>
    </lineage>
</organism>
<dbReference type="InterPro" id="IPR010505">
    <property type="entry name" value="MoaA_twitch"/>
</dbReference>
<feature type="binding site" evidence="12">
    <location>
        <position position="100"/>
    </location>
    <ligand>
        <name>GTP</name>
        <dbReference type="ChEBI" id="CHEBI:37565"/>
    </ligand>
</feature>
<feature type="binding site" evidence="12">
    <location>
        <position position="20"/>
    </location>
    <ligand>
        <name>GTP</name>
        <dbReference type="ChEBI" id="CHEBI:37565"/>
    </ligand>
</feature>
<evidence type="ECO:0000256" key="8">
    <source>
        <dbReference type="ARBA" id="ARBA00023134"/>
    </source>
</evidence>
<dbReference type="InterPro" id="IPR058240">
    <property type="entry name" value="rSAM_sf"/>
</dbReference>
<dbReference type="Proteomes" id="UP001620597">
    <property type="component" value="Unassembled WGS sequence"/>
</dbReference>
<dbReference type="GO" id="GO:0061798">
    <property type="term" value="F:GTP 3',8'-cyclase activity"/>
    <property type="evidence" value="ECO:0007669"/>
    <property type="project" value="UniProtKB-EC"/>
</dbReference>
<feature type="binding site" evidence="12">
    <location>
        <position position="194"/>
    </location>
    <ligand>
        <name>S-adenosyl-L-methionine</name>
        <dbReference type="ChEBI" id="CHEBI:59789"/>
    </ligand>
</feature>
<dbReference type="SFLD" id="SFLDG01383">
    <property type="entry name" value="cyclic_pyranopterin_phosphate"/>
    <property type="match status" value="1"/>
</dbReference>
<feature type="binding site" evidence="12">
    <location>
        <position position="124"/>
    </location>
    <ligand>
        <name>S-adenosyl-L-methionine</name>
        <dbReference type="ChEBI" id="CHEBI:59789"/>
    </ligand>
</feature>
<dbReference type="CDD" id="cd21117">
    <property type="entry name" value="Twitch_MoaA"/>
    <property type="match status" value="1"/>
</dbReference>
<comment type="similarity">
    <text evidence="12">Belongs to the radical SAM superfamily. MoaA family.</text>
</comment>
<evidence type="ECO:0000259" key="13">
    <source>
        <dbReference type="PROSITE" id="PS51918"/>
    </source>
</evidence>
<dbReference type="SFLD" id="SFLDG01386">
    <property type="entry name" value="main_SPASM_domain-containing"/>
    <property type="match status" value="1"/>
</dbReference>
<feature type="binding site" evidence="12">
    <location>
        <position position="257"/>
    </location>
    <ligand>
        <name>[4Fe-4S] cluster</name>
        <dbReference type="ChEBI" id="CHEBI:49883"/>
        <label>2</label>
        <note>4Fe-4S-substrate</note>
    </ligand>
</feature>
<evidence type="ECO:0000256" key="4">
    <source>
        <dbReference type="ARBA" id="ARBA00022723"/>
    </source>
</evidence>
<evidence type="ECO:0000313" key="15">
    <source>
        <dbReference type="Proteomes" id="UP001620597"/>
    </source>
</evidence>
<comment type="cofactor">
    <cofactor evidence="12">
        <name>[4Fe-4S] cluster</name>
        <dbReference type="ChEBI" id="CHEBI:49883"/>
    </cofactor>
    <text evidence="12">Binds 2 [4Fe-4S] clusters. Binds 1 [4Fe-4S] cluster coordinated with 3 cysteines and an exchangeable S-adenosyl-L-methionine and 1 [4Fe-4S] cluster coordinated with 3 cysteines and the GTP-derived substrate.</text>
</comment>
<evidence type="ECO:0000256" key="11">
    <source>
        <dbReference type="ARBA" id="ARBA00048697"/>
    </source>
</evidence>
<evidence type="ECO:0000256" key="10">
    <source>
        <dbReference type="ARBA" id="ARBA00023239"/>
    </source>
</evidence>
<evidence type="ECO:0000256" key="7">
    <source>
        <dbReference type="ARBA" id="ARBA00023014"/>
    </source>
</evidence>
<feature type="domain" description="Radical SAM core" evidence="13">
    <location>
        <begin position="11"/>
        <end position="225"/>
    </location>
</feature>
<keyword evidence="7 12" id="KW-0411">Iron-sulfur</keyword>
<evidence type="ECO:0000256" key="1">
    <source>
        <dbReference type="ARBA" id="ARBA00012167"/>
    </source>
</evidence>
<keyword evidence="4 12" id="KW-0479">Metal-binding</keyword>
<keyword evidence="9 12" id="KW-0501">Molybdenum cofactor biosynthesis</keyword>
<feature type="binding site" evidence="12">
    <location>
        <position position="274"/>
    </location>
    <ligand>
        <name>[4Fe-4S] cluster</name>
        <dbReference type="ChEBI" id="CHEBI:49883"/>
        <label>2</label>
        <note>4Fe-4S-substrate</note>
    </ligand>
</feature>
<dbReference type="InterPro" id="IPR007197">
    <property type="entry name" value="rSAM"/>
</dbReference>
<sequence length="328" mass="36627">MTLPEPQLSDAFGRRFGYLRLSVTDQCNFRCNYCLPDGYQCSEKPTYLALDEIRCAVAAFAALGTRKVRVTGGEPSLRKDLPDIIRIVAQTPGIDQVAITTNGYRLLHAVQDWADAGLTHLNLSIDSLDPAQFANITGHDRLPYLLQGLDKALALGLKVKVNAVLLKGFNHHQLQDFLNWIRKTPVSLRFIELMQTGDNQVFFTEHHVSGDEIRQQLLQQGWQPRLKEINAGPALEFQHPDYRGRIGLIMPYSKDFCASCNRLRLSSVGKLHLCLFGEQGHDIRTLLEAGKEDLLQARLLTLLGEKRVSHSLHQGATGATRHLAMLGG</sequence>
<dbReference type="InterPro" id="IPR006638">
    <property type="entry name" value="Elp3/MiaA/NifB-like_rSAM"/>
</dbReference>
<evidence type="ECO:0000256" key="2">
    <source>
        <dbReference type="ARBA" id="ARBA00022485"/>
    </source>
</evidence>
<proteinExistence type="inferred from homology"/>
<feature type="binding site" evidence="12">
    <location>
        <position position="34"/>
    </location>
    <ligand>
        <name>[4Fe-4S] cluster</name>
        <dbReference type="ChEBI" id="CHEBI:49883"/>
        <label>1</label>
        <note>4Fe-4S-S-AdoMet</note>
    </ligand>
</feature>
<comment type="caution">
    <text evidence="14">The sequence shown here is derived from an EMBL/GenBank/DDBJ whole genome shotgun (WGS) entry which is preliminary data.</text>
</comment>
<dbReference type="PROSITE" id="PS51918">
    <property type="entry name" value="RADICAL_SAM"/>
    <property type="match status" value="1"/>
</dbReference>
<keyword evidence="5 12" id="KW-0547">Nucleotide-binding</keyword>
<dbReference type="EMBL" id="JBBKTX010000036">
    <property type="protein sequence ID" value="MFK4754635.1"/>
    <property type="molecule type" value="Genomic_DNA"/>
</dbReference>
<feature type="binding site" evidence="12">
    <location>
        <position position="33"/>
    </location>
    <ligand>
        <name>S-adenosyl-L-methionine</name>
        <dbReference type="ChEBI" id="CHEBI:59789"/>
    </ligand>
</feature>
<keyword evidence="2 12" id="KW-0004">4Fe-4S</keyword>
<protein>
    <recommendedName>
        <fullName evidence="1 12">GTP 3',8-cyclase</fullName>
        <ecNumber evidence="1 12">4.1.99.22</ecNumber>
    </recommendedName>
    <alternativeName>
        <fullName evidence="12">Molybdenum cofactor biosynthesis protein A</fullName>
    </alternativeName>
</protein>
<dbReference type="SMART" id="SM00729">
    <property type="entry name" value="Elp3"/>
    <property type="match status" value="1"/>
</dbReference>
<feature type="binding site" evidence="12">
    <location>
        <position position="69"/>
    </location>
    <ligand>
        <name>GTP</name>
        <dbReference type="ChEBI" id="CHEBI:37565"/>
    </ligand>
</feature>
<dbReference type="InterPro" id="IPR050105">
    <property type="entry name" value="MoCo_biosynth_MoaA/MoaC"/>
</dbReference>
<gene>
    <name evidence="12 14" type="primary">moaA</name>
    <name evidence="14" type="ORF">WG929_19720</name>
</gene>
<feature type="binding site" evidence="12">
    <location>
        <position position="31"/>
    </location>
    <ligand>
        <name>[4Fe-4S] cluster</name>
        <dbReference type="ChEBI" id="CHEBI:49883"/>
        <label>1</label>
        <note>4Fe-4S-S-AdoMet</note>
    </ligand>
</feature>
<evidence type="ECO:0000256" key="5">
    <source>
        <dbReference type="ARBA" id="ARBA00022741"/>
    </source>
</evidence>
<dbReference type="PROSITE" id="PS01305">
    <property type="entry name" value="MOAA_NIFB_PQQE"/>
    <property type="match status" value="1"/>
</dbReference>
<evidence type="ECO:0000256" key="9">
    <source>
        <dbReference type="ARBA" id="ARBA00023150"/>
    </source>
</evidence>
<keyword evidence="15" id="KW-1185">Reference proteome</keyword>
<reference evidence="14 15" key="1">
    <citation type="submission" date="2024-03" db="EMBL/GenBank/DDBJ databases">
        <title>High-quality draft genome sequence of Oceanobacter sp. wDCs-4.</title>
        <authorList>
            <person name="Dong C."/>
        </authorList>
    </citation>
    <scope>NUCLEOTIDE SEQUENCE [LARGE SCALE GENOMIC DNA]</scope>
    <source>
        <strain evidence="15">wDCs-4</strain>
    </source>
</reference>
<dbReference type="RefSeq" id="WP_369856692.1">
    <property type="nucleotide sequence ID" value="NZ_JBBKTX010000036.1"/>
</dbReference>
<dbReference type="Pfam" id="PF06463">
    <property type="entry name" value="Mob_synth_C"/>
    <property type="match status" value="1"/>
</dbReference>
<dbReference type="SFLD" id="SFLDG01067">
    <property type="entry name" value="SPASM/twitch_domain_containing"/>
    <property type="match status" value="1"/>
</dbReference>
<dbReference type="PANTHER" id="PTHR22960">
    <property type="entry name" value="MOLYBDOPTERIN COFACTOR SYNTHESIS PROTEIN A"/>
    <property type="match status" value="1"/>
</dbReference>
<dbReference type="CDD" id="cd01335">
    <property type="entry name" value="Radical_SAM"/>
    <property type="match status" value="1"/>
</dbReference>
<evidence type="ECO:0000256" key="12">
    <source>
        <dbReference type="HAMAP-Rule" id="MF_01225"/>
    </source>
</evidence>
<keyword evidence="6 12" id="KW-0408">Iron</keyword>
<accession>A0ABW8NNS0</accession>
<comment type="function">
    <text evidence="12">Catalyzes the cyclization of GTP to (8S)-3',8-cyclo-7,8-dihydroguanosine 5'-triphosphate.</text>
</comment>
<evidence type="ECO:0000256" key="6">
    <source>
        <dbReference type="ARBA" id="ARBA00023004"/>
    </source>
</evidence>
<keyword evidence="8 12" id="KW-0342">GTP-binding</keyword>
<dbReference type="EC" id="4.1.99.22" evidence="1 12"/>
<dbReference type="NCBIfam" id="TIGR02666">
    <property type="entry name" value="moaA"/>
    <property type="match status" value="1"/>
</dbReference>
<keyword evidence="3 12" id="KW-0949">S-adenosyl-L-methionine</keyword>
<dbReference type="PANTHER" id="PTHR22960:SF28">
    <property type="entry name" value="GTP 3',8-CYCLASE"/>
    <property type="match status" value="1"/>
</dbReference>
<dbReference type="Gene3D" id="3.20.20.70">
    <property type="entry name" value="Aldolase class I"/>
    <property type="match status" value="1"/>
</dbReference>
<comment type="pathway">
    <text evidence="12">Cofactor biosynthesis; molybdopterin biosynthesis.</text>
</comment>
<dbReference type="SUPFAM" id="SSF102114">
    <property type="entry name" value="Radical SAM enzymes"/>
    <property type="match status" value="1"/>
</dbReference>